<feature type="compositionally biased region" description="Polar residues" evidence="1">
    <location>
        <begin position="182"/>
        <end position="224"/>
    </location>
</feature>
<evidence type="ECO:0000313" key="4">
    <source>
        <dbReference type="Proteomes" id="UP000039865"/>
    </source>
</evidence>
<feature type="region of interest" description="Disordered" evidence="1">
    <location>
        <begin position="179"/>
        <end position="224"/>
    </location>
</feature>
<sequence length="748" mass="88064">MDNVFSGFSYNSQSSVNNQFSVGPGPQIISNENSFNYNNGGYNKSQNQRIKEPDIRQLDMLLNSKPINVPQKYQPVYQIPQLPPQNIFQPLQQIYKPPEYMQMPQIYQGSNSSSPLLSQNQESKDLSFFEIKQASEHSEKEEINFRPSVNGPIIFPQIITPQQQNENFSNLYRFNAQGDYFNDNQSNQNDAQRQSSAQNNGLSDQSTGTGTDQNNPEEQQNSGQGKIIHSTVDEYWFEQINAFKFLKYSINQLKSKFRGHQLSNNFGQQNFTQKKEERYKKQSLQQINNHQGQLYKNIRSSYTSWDKVTRRELVEFGFTQDLEVIRISRNFKTAMEWAIEKGLISQKRVCRLCNSVMKICRNTHHNADGHAYRCQNPMCKQKQSLRIGTLFNCSKLTIMEILRLIFHYFIRNYNATQAHLEMREMINDRINPYGVPGTKFKHEDDIYRINYKSVFTLFKLARTQIHIWTQNLYRRTKLGKYGRAIEIDESVFAHHTQDGKKEKVWVLGFYERGTKEARAIHVKDRSEETLTQVILENVEEGAEIFTDFWRGYNGLKNYYRHRVVNKAMKGYGTSEFQTTNRVEGLWAAIKRFFQVYSCFNHPYLQQFLDEAIWRRKYKTFKDRINFLLQLNTYYNFRTEGENLYEETYLKYDQALNSRNQNSIISKYDEVYEDPEQLNRFIDEQMMNPQLLVKTLLEDQNQYLNFKGLGGENSVNLGGCDMLDIEEIDDEEFNGEDYDAEINIDNNLE</sequence>
<reference evidence="3 4" key="1">
    <citation type="submission" date="2014-06" db="EMBL/GenBank/DDBJ databases">
        <authorList>
            <person name="Swart Estienne"/>
        </authorList>
    </citation>
    <scope>NUCLEOTIDE SEQUENCE [LARGE SCALE GENOMIC DNA]</scope>
    <source>
        <strain evidence="3 4">130c</strain>
    </source>
</reference>
<accession>A0A078AFQ4</accession>
<protein>
    <recommendedName>
        <fullName evidence="2">ISXO2-like transposase domain-containing protein</fullName>
    </recommendedName>
</protein>
<dbReference type="PANTHER" id="PTHR47163">
    <property type="entry name" value="DDE_TNP_IS1595 DOMAIN-CONTAINING PROTEIN"/>
    <property type="match status" value="1"/>
</dbReference>
<evidence type="ECO:0000256" key="1">
    <source>
        <dbReference type="SAM" id="MobiDB-lite"/>
    </source>
</evidence>
<dbReference type="SMART" id="SM01126">
    <property type="entry name" value="DDE_Tnp_IS1595"/>
    <property type="match status" value="1"/>
</dbReference>
<evidence type="ECO:0000313" key="3">
    <source>
        <dbReference type="EMBL" id="CDW81075.1"/>
    </source>
</evidence>
<dbReference type="InParanoid" id="A0A078AFQ4"/>
<keyword evidence="4" id="KW-1185">Reference proteome</keyword>
<dbReference type="InterPro" id="IPR053164">
    <property type="entry name" value="IS1016-like_transposase"/>
</dbReference>
<name>A0A078AFQ4_STYLE</name>
<dbReference type="EMBL" id="CCKQ01009581">
    <property type="protein sequence ID" value="CDW81075.1"/>
    <property type="molecule type" value="Genomic_DNA"/>
</dbReference>
<dbReference type="OrthoDB" id="5862080at2759"/>
<proteinExistence type="predicted"/>
<dbReference type="AlphaFoldDB" id="A0A078AFQ4"/>
<dbReference type="NCBIfam" id="NF033547">
    <property type="entry name" value="transpos_IS1595"/>
    <property type="match status" value="1"/>
</dbReference>
<dbReference type="PANTHER" id="PTHR47163:SF2">
    <property type="entry name" value="SI:DKEY-17M8.2"/>
    <property type="match status" value="1"/>
</dbReference>
<dbReference type="Proteomes" id="UP000039865">
    <property type="component" value="Unassembled WGS sequence"/>
</dbReference>
<evidence type="ECO:0000259" key="2">
    <source>
        <dbReference type="SMART" id="SM01126"/>
    </source>
</evidence>
<gene>
    <name evidence="3" type="primary">Contig18467.g19606</name>
    <name evidence="3" type="ORF">STYLEM_10083</name>
</gene>
<dbReference type="InterPro" id="IPR024445">
    <property type="entry name" value="Tnp_ISXO2-like"/>
</dbReference>
<feature type="domain" description="ISXO2-like transposase" evidence="2">
    <location>
        <begin position="477"/>
        <end position="616"/>
    </location>
</feature>
<organism evidence="3 4">
    <name type="scientific">Stylonychia lemnae</name>
    <name type="common">Ciliate</name>
    <dbReference type="NCBI Taxonomy" id="5949"/>
    <lineage>
        <taxon>Eukaryota</taxon>
        <taxon>Sar</taxon>
        <taxon>Alveolata</taxon>
        <taxon>Ciliophora</taxon>
        <taxon>Intramacronucleata</taxon>
        <taxon>Spirotrichea</taxon>
        <taxon>Stichotrichia</taxon>
        <taxon>Sporadotrichida</taxon>
        <taxon>Oxytrichidae</taxon>
        <taxon>Stylonychinae</taxon>
        <taxon>Stylonychia</taxon>
    </lineage>
</organism>
<dbReference type="Pfam" id="PF12762">
    <property type="entry name" value="DDE_Tnp_IS1595"/>
    <property type="match status" value="1"/>
</dbReference>